<dbReference type="InterPro" id="IPR007560">
    <property type="entry name" value="Restrct_endonuc_IV_Mrr"/>
</dbReference>
<organism evidence="3 4">
    <name type="scientific">Nocardia yunnanensis</name>
    <dbReference type="NCBI Taxonomy" id="2382165"/>
    <lineage>
        <taxon>Bacteria</taxon>
        <taxon>Bacillati</taxon>
        <taxon>Actinomycetota</taxon>
        <taxon>Actinomycetes</taxon>
        <taxon>Mycobacteriales</taxon>
        <taxon>Nocardiaceae</taxon>
        <taxon>Nocardia</taxon>
    </lineage>
</organism>
<evidence type="ECO:0000313" key="3">
    <source>
        <dbReference type="EMBL" id="AYF78336.1"/>
    </source>
</evidence>
<evidence type="ECO:0000313" key="4">
    <source>
        <dbReference type="Proteomes" id="UP000267164"/>
    </source>
</evidence>
<keyword evidence="1" id="KW-0472">Membrane</keyword>
<reference evidence="3 4" key="1">
    <citation type="submission" date="2018-09" db="EMBL/GenBank/DDBJ databases">
        <title>Nocardia yunnanensis sp. nov., an actinomycete isolated from a soil sample.</title>
        <authorList>
            <person name="Zhang J."/>
        </authorList>
    </citation>
    <scope>NUCLEOTIDE SEQUENCE [LARGE SCALE GENOMIC DNA]</scope>
    <source>
        <strain evidence="3 4">CFHS0054</strain>
    </source>
</reference>
<keyword evidence="3" id="KW-0255">Endonuclease</keyword>
<dbReference type="GO" id="GO:0003677">
    <property type="term" value="F:DNA binding"/>
    <property type="evidence" value="ECO:0007669"/>
    <property type="project" value="InterPro"/>
</dbReference>
<dbReference type="OrthoDB" id="5181666at2"/>
<dbReference type="EMBL" id="CP032568">
    <property type="protein sequence ID" value="AYF78336.1"/>
    <property type="molecule type" value="Genomic_DNA"/>
</dbReference>
<gene>
    <name evidence="3" type="ORF">D7D52_35960</name>
</gene>
<dbReference type="SUPFAM" id="SSF52980">
    <property type="entry name" value="Restriction endonuclease-like"/>
    <property type="match status" value="1"/>
</dbReference>
<evidence type="ECO:0000259" key="2">
    <source>
        <dbReference type="Pfam" id="PF04471"/>
    </source>
</evidence>
<keyword evidence="4" id="KW-1185">Reference proteome</keyword>
<keyword evidence="3" id="KW-0540">Nuclease</keyword>
<dbReference type="Gene3D" id="3.40.1350.10">
    <property type="match status" value="1"/>
</dbReference>
<dbReference type="AlphaFoldDB" id="A0A386ZLK4"/>
<keyword evidence="3" id="KW-0378">Hydrolase</keyword>
<dbReference type="PANTHER" id="PTHR30015">
    <property type="entry name" value="MRR RESTRICTION SYSTEM PROTEIN"/>
    <property type="match status" value="1"/>
</dbReference>
<sequence length="231" mass="24198">MCHPLPVIACPCCPSPWAPAGQDRTMARRRGRGRSGEAAAGAAAMTMLAGVVVAVRVRPFLAAHSALCIGVGAGVVVAGAGWVWWRFRAARRERARALAALGHASLTPRQFEVALAGLLERDGCSRVRVSGGSGDLGADVVARCPDRRKIVVQAKRYDPTRAVGSEDVQKFGGTAFVVHHADVAVLITTAARFTPAARGYARTAGIRLMPAAALAAWHTGTGPAPWDLPRP</sequence>
<dbReference type="InterPro" id="IPR052906">
    <property type="entry name" value="Type_IV_Methyl-Rstrct_Enzyme"/>
</dbReference>
<dbReference type="PANTHER" id="PTHR30015:SF6">
    <property type="entry name" value="SLL1429 PROTEIN"/>
    <property type="match status" value="1"/>
</dbReference>
<feature type="transmembrane region" description="Helical" evidence="1">
    <location>
        <begin position="38"/>
        <end position="55"/>
    </location>
</feature>
<feature type="domain" description="Restriction endonuclease type IV Mrr" evidence="2">
    <location>
        <begin position="105"/>
        <end position="217"/>
    </location>
</feature>
<dbReference type="KEGG" id="nyu:D7D52_35960"/>
<accession>A0A386ZLK4</accession>
<feature type="transmembrane region" description="Helical" evidence="1">
    <location>
        <begin position="61"/>
        <end position="85"/>
    </location>
</feature>
<name>A0A386ZLK4_9NOCA</name>
<dbReference type="InterPro" id="IPR011335">
    <property type="entry name" value="Restrct_endonuc-II-like"/>
</dbReference>
<keyword evidence="1" id="KW-0812">Transmembrane</keyword>
<dbReference type="GO" id="GO:0009307">
    <property type="term" value="P:DNA restriction-modification system"/>
    <property type="evidence" value="ECO:0007669"/>
    <property type="project" value="InterPro"/>
</dbReference>
<protein>
    <submittedName>
        <fullName evidence="3">Restriction endonuclease</fullName>
    </submittedName>
</protein>
<evidence type="ECO:0000256" key="1">
    <source>
        <dbReference type="SAM" id="Phobius"/>
    </source>
</evidence>
<keyword evidence="1" id="KW-1133">Transmembrane helix</keyword>
<dbReference type="GO" id="GO:0015666">
    <property type="term" value="F:restriction endodeoxyribonuclease activity"/>
    <property type="evidence" value="ECO:0007669"/>
    <property type="project" value="TreeGrafter"/>
</dbReference>
<dbReference type="Proteomes" id="UP000267164">
    <property type="component" value="Chromosome"/>
</dbReference>
<dbReference type="InterPro" id="IPR011856">
    <property type="entry name" value="tRNA_endonuc-like_dom_sf"/>
</dbReference>
<proteinExistence type="predicted"/>
<dbReference type="Pfam" id="PF04471">
    <property type="entry name" value="Mrr_cat"/>
    <property type="match status" value="1"/>
</dbReference>